<dbReference type="EMBL" id="SPMZ01000037">
    <property type="protein sequence ID" value="NMQ20080.1"/>
    <property type="molecule type" value="Genomic_DNA"/>
</dbReference>
<reference evidence="2 3" key="1">
    <citation type="submission" date="2019-03" db="EMBL/GenBank/DDBJ databases">
        <title>Metabolic reconstructions from genomes of highly enriched 'Candidatus Accumulibacter' and 'Candidatus Competibacter' bioreactor populations.</title>
        <authorList>
            <person name="Annavajhala M.K."/>
            <person name="Welles L."/>
            <person name="Abbas B."/>
            <person name="Sorokin D."/>
            <person name="Park H."/>
            <person name="Van Loosdrecht M."/>
            <person name="Chandran K."/>
        </authorList>
    </citation>
    <scope>NUCLEOTIDE SEQUENCE [LARGE SCALE GENOMIC DNA]</scope>
    <source>
        <strain evidence="2 3">SBR_G</strain>
    </source>
</reference>
<gene>
    <name evidence="2" type="ORF">E4P82_13260</name>
</gene>
<name>A0ABX1TL05_9GAMM</name>
<dbReference type="Proteomes" id="UP000760480">
    <property type="component" value="Unassembled WGS sequence"/>
</dbReference>
<protein>
    <submittedName>
        <fullName evidence="2">Sel1 repeat family protein</fullName>
    </submittedName>
</protein>
<sequence>MRPMPVPMPPALELGRGTSKRAYTPPTLDNPSAPWPPGEPERRHRHSLLAVEGSCGHRCLRHRASGRSGPNQGGASSRRNAKLAPPLSISIDDLEYSSMNKPLLLLLASSLLSVAPAWADGDWDRARTAHERGDYAAEVALVRPLAEKGFAFAQFNLGVLYDNGQGLPQDDAQAIAWYRKAAEQGLPQAQVNLGIMYEQGEGVPADNVEAYFWYTLADSQGDGQAPQAKRDIAEKMSAAQIEEAERRAKEFKASHSFTVPPTPEIVPETRHGNG</sequence>
<feature type="region of interest" description="Disordered" evidence="1">
    <location>
        <begin position="1"/>
        <end position="42"/>
    </location>
</feature>
<dbReference type="Pfam" id="PF08238">
    <property type="entry name" value="Sel1"/>
    <property type="match status" value="2"/>
</dbReference>
<dbReference type="SMART" id="SM00671">
    <property type="entry name" value="SEL1"/>
    <property type="match status" value="2"/>
</dbReference>
<feature type="region of interest" description="Disordered" evidence="1">
    <location>
        <begin position="243"/>
        <end position="274"/>
    </location>
</feature>
<dbReference type="PANTHER" id="PTHR45011">
    <property type="entry name" value="DAP3-BINDING CELL DEATH ENHANCER 1"/>
    <property type="match status" value="1"/>
</dbReference>
<evidence type="ECO:0000256" key="1">
    <source>
        <dbReference type="SAM" id="MobiDB-lite"/>
    </source>
</evidence>
<evidence type="ECO:0000313" key="2">
    <source>
        <dbReference type="EMBL" id="NMQ20080.1"/>
    </source>
</evidence>
<proteinExistence type="predicted"/>
<comment type="caution">
    <text evidence="2">The sequence shown here is derived from an EMBL/GenBank/DDBJ whole genome shotgun (WGS) entry which is preliminary data.</text>
</comment>
<dbReference type="InterPro" id="IPR052748">
    <property type="entry name" value="ISR_Activator"/>
</dbReference>
<feature type="compositionally biased region" description="Polar residues" evidence="1">
    <location>
        <begin position="68"/>
        <end position="78"/>
    </location>
</feature>
<dbReference type="PANTHER" id="PTHR45011:SF1">
    <property type="entry name" value="DAP3-BINDING CELL DEATH ENHANCER 1"/>
    <property type="match status" value="1"/>
</dbReference>
<keyword evidence="3" id="KW-1185">Reference proteome</keyword>
<accession>A0ABX1TL05</accession>
<evidence type="ECO:0000313" key="3">
    <source>
        <dbReference type="Proteomes" id="UP000760480"/>
    </source>
</evidence>
<dbReference type="InterPro" id="IPR006597">
    <property type="entry name" value="Sel1-like"/>
</dbReference>
<dbReference type="InterPro" id="IPR011990">
    <property type="entry name" value="TPR-like_helical_dom_sf"/>
</dbReference>
<feature type="compositionally biased region" description="Pro residues" evidence="1">
    <location>
        <begin position="1"/>
        <end position="10"/>
    </location>
</feature>
<feature type="region of interest" description="Disordered" evidence="1">
    <location>
        <begin position="60"/>
        <end position="81"/>
    </location>
</feature>
<feature type="compositionally biased region" description="Basic and acidic residues" evidence="1">
    <location>
        <begin position="243"/>
        <end position="253"/>
    </location>
</feature>
<dbReference type="SUPFAM" id="SSF81901">
    <property type="entry name" value="HCP-like"/>
    <property type="match status" value="1"/>
</dbReference>
<dbReference type="Gene3D" id="1.25.40.10">
    <property type="entry name" value="Tetratricopeptide repeat domain"/>
    <property type="match status" value="1"/>
</dbReference>
<organism evidence="2 3">
    <name type="scientific">Candidatus Competibacter phosphatis</name>
    <dbReference type="NCBI Taxonomy" id="221280"/>
    <lineage>
        <taxon>Bacteria</taxon>
        <taxon>Pseudomonadati</taxon>
        <taxon>Pseudomonadota</taxon>
        <taxon>Gammaproteobacteria</taxon>
        <taxon>Candidatus Competibacteraceae</taxon>
        <taxon>Candidatus Competibacter</taxon>
    </lineage>
</organism>